<dbReference type="AlphaFoldDB" id="A0A829MFL9"/>
<accession>A0A829MFL9</accession>
<protein>
    <submittedName>
        <fullName evidence="1">Uncharacterized protein</fullName>
    </submittedName>
</protein>
<evidence type="ECO:0000313" key="1">
    <source>
        <dbReference type="EMBL" id="ESV64855.1"/>
    </source>
</evidence>
<dbReference type="EMBL" id="AYTF01000001">
    <property type="protein sequence ID" value="ESV64855.1"/>
    <property type="molecule type" value="Genomic_DNA"/>
</dbReference>
<proteinExistence type="predicted"/>
<comment type="caution">
    <text evidence="1">The sequence shown here is derived from an EMBL/GenBank/DDBJ whole genome shotgun (WGS) entry which is preliminary data.</text>
</comment>
<sequence>MAVGLGGRHGSRCYRAPPGRTRMGLREFSEIFTKRCPPIAVDRRRWTNSLH</sequence>
<reference evidence="1 2" key="1">
    <citation type="journal article" date="2014" name="Emerg. Infect. Dis.">
        <title>High-level Relatedness among Mycobacterium abscessus subsp. massiliense Strains from Widely Separated Outbreaks.</title>
        <authorList>
            <person name="Tettelin H."/>
            <person name="Davidson R.M."/>
            <person name="Agrawal S."/>
            <person name="Aitken M.L."/>
            <person name="Shallom S."/>
            <person name="Hasan N.A."/>
            <person name="Strong M."/>
            <person name="Nogueira de Moura V.C."/>
            <person name="De Groote M.A."/>
            <person name="Duarte R.S."/>
            <person name="Hine E."/>
            <person name="Parankush S."/>
            <person name="Su Q."/>
            <person name="Daugherty S.C."/>
            <person name="Fraser C.M."/>
            <person name="Brown-Elliott B.A."/>
            <person name="Wallace R.J.Jr."/>
            <person name="Holland S.M."/>
            <person name="Sampaio E.P."/>
            <person name="Olivier K.N."/>
            <person name="Jackson M."/>
            <person name="Zelazny A.M."/>
        </authorList>
    </citation>
    <scope>NUCLEOTIDE SEQUENCE [LARGE SCALE GENOMIC DNA]</scope>
    <source>
        <strain evidence="1 2">MAB_091912_2446</strain>
    </source>
</reference>
<organism evidence="1 2">
    <name type="scientific">Mycobacteroides abscessus MAB_091912_2446</name>
    <dbReference type="NCBI Taxonomy" id="1335414"/>
    <lineage>
        <taxon>Bacteria</taxon>
        <taxon>Bacillati</taxon>
        <taxon>Actinomycetota</taxon>
        <taxon>Actinomycetes</taxon>
        <taxon>Mycobacteriales</taxon>
        <taxon>Mycobacteriaceae</taxon>
        <taxon>Mycobacteroides</taxon>
        <taxon>Mycobacteroides abscessus</taxon>
    </lineage>
</organism>
<evidence type="ECO:0000313" key="2">
    <source>
        <dbReference type="Proteomes" id="UP000018502"/>
    </source>
</evidence>
<name>A0A829MFL9_9MYCO</name>
<gene>
    <name evidence="1" type="ORF">L833_2243</name>
</gene>
<dbReference type="Proteomes" id="UP000018502">
    <property type="component" value="Unassembled WGS sequence"/>
</dbReference>